<reference evidence="1" key="1">
    <citation type="journal article" date="2021" name="Proc. Natl. Acad. Sci. U.S.A.">
        <title>A Catalog of Tens of Thousands of Viruses from Human Metagenomes Reveals Hidden Associations with Chronic Diseases.</title>
        <authorList>
            <person name="Tisza M.J."/>
            <person name="Buck C.B."/>
        </authorList>
    </citation>
    <scope>NUCLEOTIDE SEQUENCE</scope>
    <source>
        <strain evidence="1">Ctt8G1</strain>
    </source>
</reference>
<sequence length="126" mass="14223">MKAIEMNQSAHEWEKKNLVTLWAKTRGGYDVYRCKHCGIEGRSYKLGIIEIPERYAGCVDTCNRRHLSKSLKVTHCGAVGKAFSNLTDGSIHTIITPPEGESNQSGEWVMGDGEPVLLLWHEFQYI</sequence>
<dbReference type="EMBL" id="BK032822">
    <property type="protein sequence ID" value="DAF62186.1"/>
    <property type="molecule type" value="Genomic_DNA"/>
</dbReference>
<accession>A0A8S5THE1</accession>
<protein>
    <submittedName>
        <fullName evidence="1">tRNA(Ile2) 2-agmatinylcytidine synthetase TiaS</fullName>
    </submittedName>
</protein>
<evidence type="ECO:0000313" key="1">
    <source>
        <dbReference type="EMBL" id="DAF62186.1"/>
    </source>
</evidence>
<organism evidence="1">
    <name type="scientific">Myoviridae sp. ctt8G1</name>
    <dbReference type="NCBI Taxonomy" id="2827713"/>
    <lineage>
        <taxon>Viruses</taxon>
        <taxon>Duplodnaviria</taxon>
        <taxon>Heunggongvirae</taxon>
        <taxon>Uroviricota</taxon>
        <taxon>Caudoviricetes</taxon>
    </lineage>
</organism>
<name>A0A8S5THE1_9CAUD</name>
<proteinExistence type="predicted"/>